<evidence type="ECO:0000313" key="2">
    <source>
        <dbReference type="Proteomes" id="UP001156921"/>
    </source>
</evidence>
<proteinExistence type="predicted"/>
<name>A0ABQ6BKD2_9CAUL</name>
<accession>A0ABQ6BKD2</accession>
<dbReference type="Proteomes" id="UP001156921">
    <property type="component" value="Unassembled WGS sequence"/>
</dbReference>
<protein>
    <submittedName>
        <fullName evidence="1">Uncharacterized protein</fullName>
    </submittedName>
</protein>
<organism evidence="1 2">
    <name type="scientific">Brevundimonas denitrificans</name>
    <dbReference type="NCBI Taxonomy" id="1443434"/>
    <lineage>
        <taxon>Bacteria</taxon>
        <taxon>Pseudomonadati</taxon>
        <taxon>Pseudomonadota</taxon>
        <taxon>Alphaproteobacteria</taxon>
        <taxon>Caulobacterales</taxon>
        <taxon>Caulobacteraceae</taxon>
        <taxon>Brevundimonas</taxon>
    </lineage>
</organism>
<evidence type="ECO:0000313" key="1">
    <source>
        <dbReference type="EMBL" id="GLS02500.1"/>
    </source>
</evidence>
<keyword evidence="2" id="KW-1185">Reference proteome</keyword>
<comment type="caution">
    <text evidence="1">The sequence shown here is derived from an EMBL/GenBank/DDBJ whole genome shotgun (WGS) entry which is preliminary data.</text>
</comment>
<reference evidence="2" key="1">
    <citation type="journal article" date="2019" name="Int. J. Syst. Evol. Microbiol.">
        <title>The Global Catalogue of Microorganisms (GCM) 10K type strain sequencing project: providing services to taxonomists for standard genome sequencing and annotation.</title>
        <authorList>
            <consortium name="The Broad Institute Genomics Platform"/>
            <consortium name="The Broad Institute Genome Sequencing Center for Infectious Disease"/>
            <person name="Wu L."/>
            <person name="Ma J."/>
        </authorList>
    </citation>
    <scope>NUCLEOTIDE SEQUENCE [LARGE SCALE GENOMIC DNA]</scope>
    <source>
        <strain evidence="2">NBRC 110107</strain>
    </source>
</reference>
<sequence>MQHAAVLDIGVPADGDGVIVAAQDCTEPDAGARFENHVSYQRCVRRQPVFALRRKLWFLVAETVNIHQNTAISQKIEGFKLS</sequence>
<gene>
    <name evidence="1" type="ORF">GCM10007859_25240</name>
</gene>
<dbReference type="EMBL" id="BSOY01000073">
    <property type="protein sequence ID" value="GLS02500.1"/>
    <property type="molecule type" value="Genomic_DNA"/>
</dbReference>